<comment type="caution">
    <text evidence="1">The sequence shown here is derived from an EMBL/GenBank/DDBJ whole genome shotgun (WGS) entry which is preliminary data.</text>
</comment>
<name>A0A3M7Q6R2_BRAPC</name>
<protein>
    <submittedName>
        <fullName evidence="1">Uncharacterized protein</fullName>
    </submittedName>
</protein>
<accession>A0A3M7Q6R2</accession>
<keyword evidence="2" id="KW-1185">Reference proteome</keyword>
<reference evidence="1 2" key="1">
    <citation type="journal article" date="2018" name="Sci. Rep.">
        <title>Genomic signatures of local adaptation to the degree of environmental predictability in rotifers.</title>
        <authorList>
            <person name="Franch-Gras L."/>
            <person name="Hahn C."/>
            <person name="Garcia-Roger E.M."/>
            <person name="Carmona M.J."/>
            <person name="Serra M."/>
            <person name="Gomez A."/>
        </authorList>
    </citation>
    <scope>NUCLEOTIDE SEQUENCE [LARGE SCALE GENOMIC DNA]</scope>
    <source>
        <strain evidence="1">HYR1</strain>
    </source>
</reference>
<evidence type="ECO:0000313" key="2">
    <source>
        <dbReference type="Proteomes" id="UP000276133"/>
    </source>
</evidence>
<dbReference type="AlphaFoldDB" id="A0A3M7Q6R2"/>
<proteinExistence type="predicted"/>
<dbReference type="Proteomes" id="UP000276133">
    <property type="component" value="Unassembled WGS sequence"/>
</dbReference>
<organism evidence="1 2">
    <name type="scientific">Brachionus plicatilis</name>
    <name type="common">Marine rotifer</name>
    <name type="synonym">Brachionus muelleri</name>
    <dbReference type="NCBI Taxonomy" id="10195"/>
    <lineage>
        <taxon>Eukaryota</taxon>
        <taxon>Metazoa</taxon>
        <taxon>Spiralia</taxon>
        <taxon>Gnathifera</taxon>
        <taxon>Rotifera</taxon>
        <taxon>Eurotatoria</taxon>
        <taxon>Monogononta</taxon>
        <taxon>Pseudotrocha</taxon>
        <taxon>Ploima</taxon>
        <taxon>Brachionidae</taxon>
        <taxon>Brachionus</taxon>
    </lineage>
</organism>
<sequence>MWASISTYGSRVVERRRFLSTTCETKTRVSSNDASLSSDGSELLAARVEIVDLIFSANILI</sequence>
<evidence type="ECO:0000313" key="1">
    <source>
        <dbReference type="EMBL" id="RNA06595.1"/>
    </source>
</evidence>
<dbReference type="EMBL" id="REGN01007339">
    <property type="protein sequence ID" value="RNA06595.1"/>
    <property type="molecule type" value="Genomic_DNA"/>
</dbReference>
<gene>
    <name evidence="1" type="ORF">BpHYR1_007478</name>
</gene>